<dbReference type="GO" id="GO:0016779">
    <property type="term" value="F:nucleotidyltransferase activity"/>
    <property type="evidence" value="ECO:0007669"/>
    <property type="project" value="UniProtKB-KW"/>
</dbReference>
<dbReference type="CDD" id="cd06422">
    <property type="entry name" value="NTP_transferase_like_1"/>
    <property type="match status" value="1"/>
</dbReference>
<dbReference type="Pfam" id="PF12804">
    <property type="entry name" value="NTP_transf_3"/>
    <property type="match status" value="1"/>
</dbReference>
<gene>
    <name evidence="5" type="ORF">SAMN05421688_2499</name>
</gene>
<evidence type="ECO:0000313" key="5">
    <source>
        <dbReference type="EMBL" id="SFB04557.1"/>
    </source>
</evidence>
<evidence type="ECO:0000256" key="3">
    <source>
        <dbReference type="ARBA" id="ARBA00022842"/>
    </source>
</evidence>
<dbReference type="EMBL" id="FOJU01000004">
    <property type="protein sequence ID" value="SFB04557.1"/>
    <property type="molecule type" value="Genomic_DNA"/>
</dbReference>
<keyword evidence="1 5" id="KW-0808">Transferase</keyword>
<dbReference type="Gene3D" id="3.90.550.10">
    <property type="entry name" value="Spore Coat Polysaccharide Biosynthesis Protein SpsA, Chain A"/>
    <property type="match status" value="1"/>
</dbReference>
<dbReference type="STRING" id="871651.SAMN05421688_2499"/>
<dbReference type="PANTHER" id="PTHR43584">
    <property type="entry name" value="NUCLEOTIDYL TRANSFERASE"/>
    <property type="match status" value="1"/>
</dbReference>
<dbReference type="InterPro" id="IPR050065">
    <property type="entry name" value="GlmU-like"/>
</dbReference>
<evidence type="ECO:0000256" key="2">
    <source>
        <dbReference type="ARBA" id="ARBA00022695"/>
    </source>
</evidence>
<dbReference type="SUPFAM" id="SSF53448">
    <property type="entry name" value="Nucleotide-diphospho-sugar transferases"/>
    <property type="match status" value="1"/>
</dbReference>
<reference evidence="5 6" key="1">
    <citation type="submission" date="2016-10" db="EMBL/GenBank/DDBJ databases">
        <authorList>
            <person name="de Groot N.N."/>
        </authorList>
    </citation>
    <scope>NUCLEOTIDE SEQUENCE [LARGE SCALE GENOMIC DNA]</scope>
    <source>
        <strain evidence="5 6">DSM 29316</strain>
    </source>
</reference>
<dbReference type="AlphaFoldDB" id="A0A1I0XV68"/>
<keyword evidence="2 5" id="KW-0548">Nucleotidyltransferase</keyword>
<keyword evidence="3" id="KW-0460">Magnesium</keyword>
<dbReference type="OrthoDB" id="9788272at2"/>
<protein>
    <submittedName>
        <fullName evidence="5">MurNAc alpha-1-phosphate uridylyltransferase</fullName>
    </submittedName>
</protein>
<keyword evidence="6" id="KW-1185">Reference proteome</keyword>
<evidence type="ECO:0000256" key="1">
    <source>
        <dbReference type="ARBA" id="ARBA00022679"/>
    </source>
</evidence>
<dbReference type="PANTHER" id="PTHR43584:SF8">
    <property type="entry name" value="N-ACETYLMURAMATE ALPHA-1-PHOSPHATE URIDYLYLTRANSFERASE"/>
    <property type="match status" value="1"/>
</dbReference>
<dbReference type="InterPro" id="IPR025877">
    <property type="entry name" value="MobA-like_NTP_Trfase"/>
</dbReference>
<evidence type="ECO:0000259" key="4">
    <source>
        <dbReference type="Pfam" id="PF12804"/>
    </source>
</evidence>
<feature type="domain" description="MobA-like NTP transferase" evidence="4">
    <location>
        <begin position="9"/>
        <end position="141"/>
    </location>
</feature>
<dbReference type="RefSeq" id="WP_092065389.1">
    <property type="nucleotide sequence ID" value="NZ_FOJU01000004.1"/>
</dbReference>
<sequence length="229" mass="24306">MNRPEAVMLFAAGLGSRMGPLTADRPKPMVPVAGRPLIDHALDHVDAYDPARRVANVHYKPETLIAHLKNRGVTISDERGALLETGGGLRAALPLLGDGPVFTMNTDAVFSGPNPLDFLAQAWDPRAMDALLLCLPSERAHGHTGSGDFIVGPDGRLSRGPGKIYTGVQILKTDGLARISDTAFSLNLLWDDMLSDGRLFGACYPSEWCDVGTPAGVAAAEAMLGDHDV</sequence>
<accession>A0A1I0XV68</accession>
<dbReference type="InterPro" id="IPR029044">
    <property type="entry name" value="Nucleotide-diphossugar_trans"/>
</dbReference>
<organism evidence="5 6">
    <name type="scientific">Poseidonocella pacifica</name>
    <dbReference type="NCBI Taxonomy" id="871651"/>
    <lineage>
        <taxon>Bacteria</taxon>
        <taxon>Pseudomonadati</taxon>
        <taxon>Pseudomonadota</taxon>
        <taxon>Alphaproteobacteria</taxon>
        <taxon>Rhodobacterales</taxon>
        <taxon>Roseobacteraceae</taxon>
        <taxon>Poseidonocella</taxon>
    </lineage>
</organism>
<proteinExistence type="predicted"/>
<evidence type="ECO:0000313" key="6">
    <source>
        <dbReference type="Proteomes" id="UP000198796"/>
    </source>
</evidence>
<name>A0A1I0XV68_9RHOB</name>
<dbReference type="Proteomes" id="UP000198796">
    <property type="component" value="Unassembled WGS sequence"/>
</dbReference>